<reference evidence="2" key="2">
    <citation type="submission" date="2021-02" db="EMBL/GenBank/DDBJ databases">
        <authorList>
            <person name="Kimball J.A."/>
            <person name="Haas M.W."/>
            <person name="Macchietto M."/>
            <person name="Kono T."/>
            <person name="Duquette J."/>
            <person name="Shao M."/>
        </authorList>
    </citation>
    <scope>NUCLEOTIDE SEQUENCE</scope>
    <source>
        <tissue evidence="2">Fresh leaf tissue</tissue>
    </source>
</reference>
<evidence type="ECO:0000313" key="3">
    <source>
        <dbReference type="Proteomes" id="UP000729402"/>
    </source>
</evidence>
<protein>
    <submittedName>
        <fullName evidence="2">Uncharacterized protein</fullName>
    </submittedName>
</protein>
<keyword evidence="3" id="KW-1185">Reference proteome</keyword>
<dbReference type="AlphaFoldDB" id="A0A8J6BJX9"/>
<organism evidence="2 3">
    <name type="scientific">Zizania palustris</name>
    <name type="common">Northern wild rice</name>
    <dbReference type="NCBI Taxonomy" id="103762"/>
    <lineage>
        <taxon>Eukaryota</taxon>
        <taxon>Viridiplantae</taxon>
        <taxon>Streptophyta</taxon>
        <taxon>Embryophyta</taxon>
        <taxon>Tracheophyta</taxon>
        <taxon>Spermatophyta</taxon>
        <taxon>Magnoliopsida</taxon>
        <taxon>Liliopsida</taxon>
        <taxon>Poales</taxon>
        <taxon>Poaceae</taxon>
        <taxon>BOP clade</taxon>
        <taxon>Oryzoideae</taxon>
        <taxon>Oryzeae</taxon>
        <taxon>Zizaniinae</taxon>
        <taxon>Zizania</taxon>
    </lineage>
</organism>
<evidence type="ECO:0000256" key="1">
    <source>
        <dbReference type="SAM" id="MobiDB-lite"/>
    </source>
</evidence>
<gene>
    <name evidence="2" type="ORF">GUJ93_ZPchr0010g9572</name>
</gene>
<accession>A0A8J6BJX9</accession>
<reference evidence="2" key="1">
    <citation type="journal article" date="2021" name="bioRxiv">
        <title>Whole Genome Assembly and Annotation of Northern Wild Rice, Zizania palustris L., Supports a Whole Genome Duplication in the Zizania Genus.</title>
        <authorList>
            <person name="Haas M."/>
            <person name="Kono T."/>
            <person name="Macchietto M."/>
            <person name="Millas R."/>
            <person name="McGilp L."/>
            <person name="Shao M."/>
            <person name="Duquette J."/>
            <person name="Hirsch C.N."/>
            <person name="Kimball J."/>
        </authorList>
    </citation>
    <scope>NUCLEOTIDE SEQUENCE</scope>
    <source>
        <tissue evidence="2">Fresh leaf tissue</tissue>
    </source>
</reference>
<comment type="caution">
    <text evidence="2">The sequence shown here is derived from an EMBL/GenBank/DDBJ whole genome shotgun (WGS) entry which is preliminary data.</text>
</comment>
<dbReference type="Proteomes" id="UP000729402">
    <property type="component" value="Unassembled WGS sequence"/>
</dbReference>
<feature type="compositionally biased region" description="Basic residues" evidence="1">
    <location>
        <begin position="13"/>
        <end position="25"/>
    </location>
</feature>
<sequence>MAPRVCGNDTWPHTRRYKQRRRPEAHKRDPSSLSSEVERGEAEAEAFLLCPLGLGAICSPLRAAQGRTSMLQREVLQKTKESFCVPKKYKRRFAPQFLKLELSSL</sequence>
<proteinExistence type="predicted"/>
<feature type="region of interest" description="Disordered" evidence="1">
    <location>
        <begin position="1"/>
        <end position="37"/>
    </location>
</feature>
<feature type="compositionally biased region" description="Basic and acidic residues" evidence="1">
    <location>
        <begin position="26"/>
        <end position="37"/>
    </location>
</feature>
<name>A0A8J6BJX9_ZIZPA</name>
<dbReference type="EMBL" id="JAAALK010000082">
    <property type="protein sequence ID" value="KAG8086110.1"/>
    <property type="molecule type" value="Genomic_DNA"/>
</dbReference>
<evidence type="ECO:0000313" key="2">
    <source>
        <dbReference type="EMBL" id="KAG8086110.1"/>
    </source>
</evidence>